<dbReference type="EMBL" id="LDAU01000170">
    <property type="protein sequence ID" value="KRX01342.1"/>
    <property type="molecule type" value="Genomic_DNA"/>
</dbReference>
<reference evidence="7 8" key="1">
    <citation type="journal article" date="2015" name="Sci. Rep.">
        <title>Genome of the facultative scuticociliatosis pathogen Pseudocohnilembus persalinus provides insight into its virulence through horizontal gene transfer.</title>
        <authorList>
            <person name="Xiong J."/>
            <person name="Wang G."/>
            <person name="Cheng J."/>
            <person name="Tian M."/>
            <person name="Pan X."/>
            <person name="Warren A."/>
            <person name="Jiang C."/>
            <person name="Yuan D."/>
            <person name="Miao W."/>
        </authorList>
    </citation>
    <scope>NUCLEOTIDE SEQUENCE [LARGE SCALE GENOMIC DNA]</scope>
    <source>
        <strain evidence="7">36N120E</strain>
    </source>
</reference>
<feature type="zinc finger region" description="C3H1-type" evidence="4">
    <location>
        <begin position="179"/>
        <end position="215"/>
    </location>
</feature>
<proteinExistence type="predicted"/>
<dbReference type="Proteomes" id="UP000054937">
    <property type="component" value="Unassembled WGS sequence"/>
</dbReference>
<dbReference type="InterPro" id="IPR000571">
    <property type="entry name" value="Znf_CCCH"/>
</dbReference>
<feature type="compositionally biased region" description="Basic and acidic residues" evidence="5">
    <location>
        <begin position="411"/>
        <end position="420"/>
    </location>
</feature>
<evidence type="ECO:0000256" key="4">
    <source>
        <dbReference type="PROSITE-ProRule" id="PRU00723"/>
    </source>
</evidence>
<feature type="domain" description="C3H1-type" evidence="6">
    <location>
        <begin position="179"/>
        <end position="215"/>
    </location>
</feature>
<accession>A0A0V0QGM3</accession>
<dbReference type="PANTHER" id="PTHR12681">
    <property type="entry name" value="ZINC FINGER-CONTAINING PROTEIN P48ZNF"/>
    <property type="match status" value="1"/>
</dbReference>
<dbReference type="FunCoup" id="A0A0V0QGM3">
    <property type="interactions" value="647"/>
</dbReference>
<dbReference type="SMART" id="SM00356">
    <property type="entry name" value="ZnF_C3H1"/>
    <property type="match status" value="2"/>
</dbReference>
<dbReference type="GO" id="GO:0005829">
    <property type="term" value="C:cytosol"/>
    <property type="evidence" value="ECO:0007669"/>
    <property type="project" value="TreeGrafter"/>
</dbReference>
<dbReference type="GO" id="GO:0008270">
    <property type="term" value="F:zinc ion binding"/>
    <property type="evidence" value="ECO:0007669"/>
    <property type="project" value="UniProtKB-KW"/>
</dbReference>
<feature type="compositionally biased region" description="Low complexity" evidence="5">
    <location>
        <begin position="337"/>
        <end position="347"/>
    </location>
</feature>
<feature type="region of interest" description="Disordered" evidence="5">
    <location>
        <begin position="262"/>
        <end position="283"/>
    </location>
</feature>
<protein>
    <recommendedName>
        <fullName evidence="6">C3H1-type domain-containing protein</fullName>
    </recommendedName>
</protein>
<feature type="compositionally biased region" description="Basic and acidic residues" evidence="5">
    <location>
        <begin position="262"/>
        <end position="282"/>
    </location>
</feature>
<dbReference type="OMA" id="AMIFKPV"/>
<feature type="zinc finger region" description="C3H1-type" evidence="4">
    <location>
        <begin position="92"/>
        <end position="119"/>
    </location>
</feature>
<dbReference type="GO" id="GO:0002181">
    <property type="term" value="P:cytoplasmic translation"/>
    <property type="evidence" value="ECO:0007669"/>
    <property type="project" value="TreeGrafter"/>
</dbReference>
<evidence type="ECO:0000259" key="6">
    <source>
        <dbReference type="PROSITE" id="PS50103"/>
    </source>
</evidence>
<feature type="compositionally biased region" description="Acidic residues" evidence="5">
    <location>
        <begin position="307"/>
        <end position="321"/>
    </location>
</feature>
<dbReference type="InterPro" id="IPR036855">
    <property type="entry name" value="Znf_CCCH_sf"/>
</dbReference>
<gene>
    <name evidence="7" type="ORF">PPERSA_01245</name>
</gene>
<evidence type="ECO:0000313" key="8">
    <source>
        <dbReference type="Proteomes" id="UP000054937"/>
    </source>
</evidence>
<dbReference type="Gene3D" id="6.20.400.10">
    <property type="match status" value="1"/>
</dbReference>
<keyword evidence="3 4" id="KW-0862">Zinc</keyword>
<dbReference type="Pfam" id="PF16543">
    <property type="entry name" value="DFRP_C"/>
    <property type="match status" value="1"/>
</dbReference>
<organism evidence="7 8">
    <name type="scientific">Pseudocohnilembus persalinus</name>
    <name type="common">Ciliate</name>
    <dbReference type="NCBI Taxonomy" id="266149"/>
    <lineage>
        <taxon>Eukaryota</taxon>
        <taxon>Sar</taxon>
        <taxon>Alveolata</taxon>
        <taxon>Ciliophora</taxon>
        <taxon>Intramacronucleata</taxon>
        <taxon>Oligohymenophorea</taxon>
        <taxon>Scuticociliatia</taxon>
        <taxon>Philasterida</taxon>
        <taxon>Pseudocohnilembidae</taxon>
        <taxon>Pseudocohnilembus</taxon>
    </lineage>
</organism>
<sequence>MPPKKNKANQPSKPKVDLTFGVKNKKGASTQKAIKGIKQTEKGMSEARAIELEFQRKEQKKKEAEEKALLASLFNAGGNKVQQKKAVEQEVDPKTLVCQYFKQGLCQKGRKCKFSHDTTLENNKMQQIDLYTDQREQLKFDKFGQPIKDENEETMENWDRNKLEEVVNANQSKYKSQVPTEIVCKYFLNAINANKYGWKWVCPNGMKCHYRHCLPPGYALKKDMKKEKKEDQNDLEARIDEQISNLSNKGQKVTEAVFREWKQKRDKKREEQKEKELKDKVNKIVKHSKGKNYLMTGMAMFKQDPSMFDEQDDGEGADDDIDYKHREYDDDDENKNKNSNNNNNQNQEDNEEENKQEQKEDEQTQKEEISQNDGQQNGNSQQQNEQNQSEEQNEEKKKKKKKTKKSSGDVQIDHDAFLDE</sequence>
<feature type="domain" description="C3H1-type" evidence="6">
    <location>
        <begin position="92"/>
        <end position="119"/>
    </location>
</feature>
<dbReference type="OrthoDB" id="278280at2759"/>
<dbReference type="InterPro" id="IPR032378">
    <property type="entry name" value="ZC3H15/TMA46_C"/>
</dbReference>
<evidence type="ECO:0000256" key="3">
    <source>
        <dbReference type="ARBA" id="ARBA00022833"/>
    </source>
</evidence>
<evidence type="ECO:0000256" key="2">
    <source>
        <dbReference type="ARBA" id="ARBA00022771"/>
    </source>
</evidence>
<evidence type="ECO:0000256" key="1">
    <source>
        <dbReference type="ARBA" id="ARBA00022723"/>
    </source>
</evidence>
<feature type="compositionally biased region" description="Low complexity" evidence="5">
    <location>
        <begin position="371"/>
        <end position="390"/>
    </location>
</feature>
<dbReference type="SUPFAM" id="SSF90229">
    <property type="entry name" value="CCCH zinc finger"/>
    <property type="match status" value="1"/>
</dbReference>
<feature type="compositionally biased region" description="Basic and acidic residues" evidence="5">
    <location>
        <begin position="353"/>
        <end position="369"/>
    </location>
</feature>
<dbReference type="InParanoid" id="A0A0V0QGM3"/>
<dbReference type="PANTHER" id="PTHR12681:SF0">
    <property type="entry name" value="ZINC FINGER CCCH DOMAIN-CONTAINING PROTEIN 15"/>
    <property type="match status" value="1"/>
</dbReference>
<dbReference type="Gene3D" id="4.10.1000.10">
    <property type="entry name" value="Zinc finger, CCCH-type"/>
    <property type="match status" value="1"/>
</dbReference>
<dbReference type="AlphaFoldDB" id="A0A0V0QGM3"/>
<keyword evidence="8" id="KW-1185">Reference proteome</keyword>
<feature type="region of interest" description="Disordered" evidence="5">
    <location>
        <begin position="1"/>
        <end position="42"/>
    </location>
</feature>
<evidence type="ECO:0000313" key="7">
    <source>
        <dbReference type="EMBL" id="KRX01342.1"/>
    </source>
</evidence>
<evidence type="ECO:0000256" key="5">
    <source>
        <dbReference type="SAM" id="MobiDB-lite"/>
    </source>
</evidence>
<keyword evidence="2 4" id="KW-0863">Zinc-finger</keyword>
<dbReference type="PROSITE" id="PS50103">
    <property type="entry name" value="ZF_C3H1"/>
    <property type="match status" value="2"/>
</dbReference>
<dbReference type="GO" id="GO:0003729">
    <property type="term" value="F:mRNA binding"/>
    <property type="evidence" value="ECO:0007669"/>
    <property type="project" value="TreeGrafter"/>
</dbReference>
<feature type="region of interest" description="Disordered" evidence="5">
    <location>
        <begin position="305"/>
        <end position="420"/>
    </location>
</feature>
<keyword evidence="1 4" id="KW-0479">Metal-binding</keyword>
<dbReference type="Pfam" id="PF00642">
    <property type="entry name" value="zf-CCCH"/>
    <property type="match status" value="1"/>
</dbReference>
<name>A0A0V0QGM3_PSEPJ</name>
<comment type="caution">
    <text evidence="7">The sequence shown here is derived from an EMBL/GenBank/DDBJ whole genome shotgun (WGS) entry which is preliminary data.</text>
</comment>